<evidence type="ECO:0000256" key="6">
    <source>
        <dbReference type="SAM" id="MobiDB-lite"/>
    </source>
</evidence>
<evidence type="ECO:0000256" key="3">
    <source>
        <dbReference type="ARBA" id="ARBA00022989"/>
    </source>
</evidence>
<dbReference type="RefSeq" id="XP_033601942.1">
    <property type="nucleotide sequence ID" value="XM_033740591.1"/>
</dbReference>
<feature type="transmembrane region" description="Helical" evidence="7">
    <location>
        <begin position="144"/>
        <end position="167"/>
    </location>
</feature>
<reference evidence="9" key="1">
    <citation type="journal article" date="2020" name="Stud. Mycol.">
        <title>101 Dothideomycetes genomes: a test case for predicting lifestyles and emergence of pathogens.</title>
        <authorList>
            <person name="Haridas S."/>
            <person name="Albert R."/>
            <person name="Binder M."/>
            <person name="Bloem J."/>
            <person name="Labutti K."/>
            <person name="Salamov A."/>
            <person name="Andreopoulos B."/>
            <person name="Baker S."/>
            <person name="Barry K."/>
            <person name="Bills G."/>
            <person name="Bluhm B."/>
            <person name="Cannon C."/>
            <person name="Castanera R."/>
            <person name="Culley D."/>
            <person name="Daum C."/>
            <person name="Ezra D."/>
            <person name="Gonzalez J."/>
            <person name="Henrissat B."/>
            <person name="Kuo A."/>
            <person name="Liang C."/>
            <person name="Lipzen A."/>
            <person name="Lutzoni F."/>
            <person name="Magnuson J."/>
            <person name="Mondo S."/>
            <person name="Nolan M."/>
            <person name="Ohm R."/>
            <person name="Pangilinan J."/>
            <person name="Park H.-J."/>
            <person name="Ramirez L."/>
            <person name="Alfaro M."/>
            <person name="Sun H."/>
            <person name="Tritt A."/>
            <person name="Yoshinaga Y."/>
            <person name="Zwiers L.-H."/>
            <person name="Turgeon B."/>
            <person name="Goodwin S."/>
            <person name="Spatafora J."/>
            <person name="Crous P."/>
            <person name="Grigoriev I."/>
        </authorList>
    </citation>
    <scope>NUCLEOTIDE SEQUENCE</scope>
    <source>
        <strain evidence="9">CBS 121739</strain>
    </source>
</reference>
<feature type="transmembrane region" description="Helical" evidence="7">
    <location>
        <begin position="71"/>
        <end position="90"/>
    </location>
</feature>
<keyword evidence="3 7" id="KW-1133">Transmembrane helix</keyword>
<keyword evidence="10" id="KW-1185">Reference proteome</keyword>
<name>A0A6A6WEE9_9PEZI</name>
<dbReference type="OrthoDB" id="5342292at2759"/>
<dbReference type="PANTHER" id="PTHR33048">
    <property type="entry name" value="PTH11-LIKE INTEGRAL MEMBRANE PROTEIN (AFU_ORTHOLOGUE AFUA_5G11245)"/>
    <property type="match status" value="1"/>
</dbReference>
<evidence type="ECO:0000256" key="5">
    <source>
        <dbReference type="ARBA" id="ARBA00038359"/>
    </source>
</evidence>
<keyword evidence="2 7" id="KW-0812">Transmembrane</keyword>
<feature type="domain" description="Rhodopsin" evidence="8">
    <location>
        <begin position="88"/>
        <end position="323"/>
    </location>
</feature>
<dbReference type="InterPro" id="IPR049326">
    <property type="entry name" value="Rhodopsin_dom_fungi"/>
</dbReference>
<evidence type="ECO:0000256" key="4">
    <source>
        <dbReference type="ARBA" id="ARBA00023136"/>
    </source>
</evidence>
<dbReference type="AlphaFoldDB" id="A0A6A6WEE9"/>
<organism evidence="9 10">
    <name type="scientific">Pseudovirgaria hyperparasitica</name>
    <dbReference type="NCBI Taxonomy" id="470096"/>
    <lineage>
        <taxon>Eukaryota</taxon>
        <taxon>Fungi</taxon>
        <taxon>Dikarya</taxon>
        <taxon>Ascomycota</taxon>
        <taxon>Pezizomycotina</taxon>
        <taxon>Dothideomycetes</taxon>
        <taxon>Dothideomycetes incertae sedis</taxon>
        <taxon>Acrospermales</taxon>
        <taxon>Acrospermaceae</taxon>
        <taxon>Pseudovirgaria</taxon>
    </lineage>
</organism>
<evidence type="ECO:0000256" key="1">
    <source>
        <dbReference type="ARBA" id="ARBA00004141"/>
    </source>
</evidence>
<proteinExistence type="inferred from homology"/>
<evidence type="ECO:0000313" key="10">
    <source>
        <dbReference type="Proteomes" id="UP000799437"/>
    </source>
</evidence>
<feature type="transmembrane region" description="Helical" evidence="7">
    <location>
        <begin position="262"/>
        <end position="281"/>
    </location>
</feature>
<feature type="region of interest" description="Disordered" evidence="6">
    <location>
        <begin position="370"/>
        <end position="440"/>
    </location>
</feature>
<gene>
    <name evidence="9" type="ORF">EJ05DRAFT_299913</name>
</gene>
<feature type="transmembrane region" description="Helical" evidence="7">
    <location>
        <begin position="102"/>
        <end position="124"/>
    </location>
</feature>
<dbReference type="GO" id="GO:0016020">
    <property type="term" value="C:membrane"/>
    <property type="evidence" value="ECO:0007669"/>
    <property type="project" value="UniProtKB-SubCell"/>
</dbReference>
<feature type="compositionally biased region" description="Low complexity" evidence="6">
    <location>
        <begin position="370"/>
        <end position="392"/>
    </location>
</feature>
<protein>
    <recommendedName>
        <fullName evidence="8">Rhodopsin domain-containing protein</fullName>
    </recommendedName>
</protein>
<sequence length="501" mass="54830">MSSCYFLTVVTTAAGTCRSAELHNLSFFACSKAIMASHLLSRQGYVTGLQPPPGVVSDPTHAEKGLWKANIAIQSICLPIVTTLVFIRLYTKSKWRFHLDDAACFLGWIAAVAYSTTALLMAKHGAGIHQWNVYERDIVPYTRLVYVTMIIYGPCAFLIKSSILLFCARIFHPHRSACVIIYTFIGVMLAYYVPVLVIKAVICRPLSHFWDPASAPDAKCFNQRVLILCDSLMSIITDSIILLLPLPLVSKLKVSFREKSKIAIIFGAGGLATVCGLMRMIDISSNGKESDTTFVFTRINLWGIAEVNIGLICACLPTIQYLRRRCRGWPVSHTTSHGRSPNDISSTRDSALQSPTYVMDNMAASKAVYVRSDSVPSSSRTSTSVTPARSRSMLSVRNPDLPMDEKSDLSPASPDLSQPPSASLPFQPERTLHHRSSSISTPLTSITETIVRGPSVGSSRSYINPLNASSSSLGQRQIDEVEMGAAIVKTVEVEQIESVAE</sequence>
<dbReference type="EMBL" id="ML996569">
    <property type="protein sequence ID" value="KAF2759491.1"/>
    <property type="molecule type" value="Genomic_DNA"/>
</dbReference>
<comment type="subcellular location">
    <subcellularLocation>
        <location evidence="1">Membrane</location>
        <topology evidence="1">Multi-pass membrane protein</topology>
    </subcellularLocation>
</comment>
<evidence type="ECO:0000256" key="7">
    <source>
        <dbReference type="SAM" id="Phobius"/>
    </source>
</evidence>
<evidence type="ECO:0000313" key="9">
    <source>
        <dbReference type="EMBL" id="KAF2759491.1"/>
    </source>
</evidence>
<dbReference type="GeneID" id="54481645"/>
<dbReference type="PANTHER" id="PTHR33048:SF108">
    <property type="entry name" value="INTEGRAL MEMBRANE PROTEIN"/>
    <property type="match status" value="1"/>
</dbReference>
<accession>A0A6A6WEE9</accession>
<feature type="transmembrane region" description="Helical" evidence="7">
    <location>
        <begin position="301"/>
        <end position="322"/>
    </location>
</feature>
<dbReference type="InterPro" id="IPR052337">
    <property type="entry name" value="SAT4-like"/>
</dbReference>
<feature type="transmembrane region" description="Helical" evidence="7">
    <location>
        <begin position="231"/>
        <end position="250"/>
    </location>
</feature>
<evidence type="ECO:0000259" key="8">
    <source>
        <dbReference type="Pfam" id="PF20684"/>
    </source>
</evidence>
<dbReference type="Proteomes" id="UP000799437">
    <property type="component" value="Unassembled WGS sequence"/>
</dbReference>
<comment type="similarity">
    <text evidence="5">Belongs to the SAT4 family.</text>
</comment>
<evidence type="ECO:0000256" key="2">
    <source>
        <dbReference type="ARBA" id="ARBA00022692"/>
    </source>
</evidence>
<feature type="transmembrane region" description="Helical" evidence="7">
    <location>
        <begin position="179"/>
        <end position="202"/>
    </location>
</feature>
<dbReference type="Pfam" id="PF20684">
    <property type="entry name" value="Fung_rhodopsin"/>
    <property type="match status" value="1"/>
</dbReference>
<keyword evidence="4 7" id="KW-0472">Membrane</keyword>